<evidence type="ECO:0000313" key="5">
    <source>
        <dbReference type="RefSeq" id="XP_031569090.1"/>
    </source>
</evidence>
<feature type="region of interest" description="Disordered" evidence="3">
    <location>
        <begin position="266"/>
        <end position="290"/>
    </location>
</feature>
<dbReference type="OrthoDB" id="75801at2759"/>
<proteinExistence type="predicted"/>
<feature type="compositionally biased region" description="Polar residues" evidence="3">
    <location>
        <begin position="364"/>
        <end position="377"/>
    </location>
</feature>
<gene>
    <name evidence="5 6" type="primary">LOC116303651</name>
</gene>
<evidence type="ECO:0000313" key="4">
    <source>
        <dbReference type="Proteomes" id="UP000515163"/>
    </source>
</evidence>
<protein>
    <submittedName>
        <fullName evidence="5 6">Paramyosin-like</fullName>
    </submittedName>
</protein>
<feature type="region of interest" description="Disordered" evidence="3">
    <location>
        <begin position="334"/>
        <end position="377"/>
    </location>
</feature>
<feature type="coiled-coil region" evidence="2">
    <location>
        <begin position="295"/>
        <end position="322"/>
    </location>
</feature>
<dbReference type="AlphaFoldDB" id="A0A6P8IPV5"/>
<sequence length="377" mass="44391">MAKSKEAIDLKGKLSRKIAELTMVVHLLFTRNHEREVEIEALKTVYGREIKKIEEEVKGKVSWLEGQLEDFEKARVMLDLKDTEITKHKQQAQLLQERELELKRNLDDKNHLLAFAEKDIIKLREQLFSKASFSTEQSEGLQQLRDEIERLRKTNDELSAKLSSKTQKQKNYQMQIDELQTKVKRLDRELQDALSLKERLEKQLDGRQNDWQGETDRLQAKIAELLECQIEDQDKYSKLEKRSKQFQLLNKELEESNRKLNIQIQQLINDKNRKKEPRKSKTKQETPEVPRCTPAYERDEELERLRKEVQRYRLEISNRESNFNRVFAEQKPIITDGKRRTSMTGSPDHAMFPNLTGARGRMSANGQVSPSHLPSLK</sequence>
<name>A0A6P8IPV5_ACTTE</name>
<evidence type="ECO:0000256" key="3">
    <source>
        <dbReference type="SAM" id="MobiDB-lite"/>
    </source>
</evidence>
<dbReference type="RefSeq" id="XP_031569091.1">
    <property type="nucleotide sequence ID" value="XM_031713231.1"/>
</dbReference>
<keyword evidence="1 2" id="KW-0175">Coiled coil</keyword>
<feature type="coiled-coil region" evidence="2">
    <location>
        <begin position="78"/>
        <end position="210"/>
    </location>
</feature>
<reference evidence="5 6" key="1">
    <citation type="submission" date="2025-04" db="UniProtKB">
        <authorList>
            <consortium name="RefSeq"/>
        </authorList>
    </citation>
    <scope>IDENTIFICATION</scope>
    <source>
        <tissue evidence="5 6">Tentacle</tissue>
    </source>
</reference>
<dbReference type="PANTHER" id="PTHR18870">
    <property type="entry name" value="PROTEIN TAG-278-RELATED"/>
    <property type="match status" value="1"/>
</dbReference>
<accession>A0A6P8IPV5</accession>
<dbReference type="RefSeq" id="XP_031569090.1">
    <property type="nucleotide sequence ID" value="XM_031713230.1"/>
</dbReference>
<dbReference type="PANTHER" id="PTHR18870:SF9">
    <property type="entry name" value="PROTEIN TAG-278-RELATED"/>
    <property type="match status" value="1"/>
</dbReference>
<feature type="compositionally biased region" description="Basic residues" evidence="3">
    <location>
        <begin position="272"/>
        <end position="281"/>
    </location>
</feature>
<evidence type="ECO:0000256" key="1">
    <source>
        <dbReference type="ARBA" id="ARBA00023054"/>
    </source>
</evidence>
<dbReference type="KEGG" id="aten:116303651"/>
<evidence type="ECO:0000313" key="6">
    <source>
        <dbReference type="RefSeq" id="XP_031569091.1"/>
    </source>
</evidence>
<keyword evidence="4" id="KW-1185">Reference proteome</keyword>
<dbReference type="GeneID" id="116303651"/>
<organism evidence="4 6">
    <name type="scientific">Actinia tenebrosa</name>
    <name type="common">Australian red waratah sea anemone</name>
    <dbReference type="NCBI Taxonomy" id="6105"/>
    <lineage>
        <taxon>Eukaryota</taxon>
        <taxon>Metazoa</taxon>
        <taxon>Cnidaria</taxon>
        <taxon>Anthozoa</taxon>
        <taxon>Hexacorallia</taxon>
        <taxon>Actiniaria</taxon>
        <taxon>Actiniidae</taxon>
        <taxon>Actinia</taxon>
    </lineage>
</organism>
<dbReference type="Proteomes" id="UP000515163">
    <property type="component" value="Unplaced"/>
</dbReference>
<evidence type="ECO:0000256" key="2">
    <source>
        <dbReference type="SAM" id="Coils"/>
    </source>
</evidence>